<evidence type="ECO:0000313" key="2">
    <source>
        <dbReference type="Proteomes" id="UP001151760"/>
    </source>
</evidence>
<protein>
    <submittedName>
        <fullName evidence="1">Uncharacterized protein</fullName>
    </submittedName>
</protein>
<evidence type="ECO:0000313" key="1">
    <source>
        <dbReference type="EMBL" id="GJT94550.1"/>
    </source>
</evidence>
<comment type="caution">
    <text evidence="1">The sequence shown here is derived from an EMBL/GenBank/DDBJ whole genome shotgun (WGS) entry which is preliminary data.</text>
</comment>
<dbReference type="EMBL" id="BQNB010020306">
    <property type="protein sequence ID" value="GJT94550.1"/>
    <property type="molecule type" value="Genomic_DNA"/>
</dbReference>
<organism evidence="1 2">
    <name type="scientific">Tanacetum coccineum</name>
    <dbReference type="NCBI Taxonomy" id="301880"/>
    <lineage>
        <taxon>Eukaryota</taxon>
        <taxon>Viridiplantae</taxon>
        <taxon>Streptophyta</taxon>
        <taxon>Embryophyta</taxon>
        <taxon>Tracheophyta</taxon>
        <taxon>Spermatophyta</taxon>
        <taxon>Magnoliopsida</taxon>
        <taxon>eudicotyledons</taxon>
        <taxon>Gunneridae</taxon>
        <taxon>Pentapetalae</taxon>
        <taxon>asterids</taxon>
        <taxon>campanulids</taxon>
        <taxon>Asterales</taxon>
        <taxon>Asteraceae</taxon>
        <taxon>Asteroideae</taxon>
        <taxon>Anthemideae</taxon>
        <taxon>Anthemidinae</taxon>
        <taxon>Tanacetum</taxon>
    </lineage>
</organism>
<gene>
    <name evidence="1" type="ORF">Tco_1090068</name>
</gene>
<sequence>MLSITTNPSSNAFSWGEVNPTHAYYNGSRTSQDIEDPSWSTSIKTRRQRRHLQHWKRIGCHFIMLYLYLLGTLFHELAKLVPHLDAILRAGILTDEAISCGTLSKSNERRKEVEETGKSRGSWRDKKKAKIGARFMATAPPKNEFVNQYPKCTKCYTYHPEDGEDLMLLVDEDTRFMKRCGYFFLNESLLGFSVIQSQTILVHLAVQMS</sequence>
<dbReference type="Proteomes" id="UP001151760">
    <property type="component" value="Unassembled WGS sequence"/>
</dbReference>
<proteinExistence type="predicted"/>
<reference evidence="1" key="1">
    <citation type="journal article" date="2022" name="Int. J. Mol. Sci.">
        <title>Draft Genome of Tanacetum Coccineum: Genomic Comparison of Closely Related Tanacetum-Family Plants.</title>
        <authorList>
            <person name="Yamashiro T."/>
            <person name="Shiraishi A."/>
            <person name="Nakayama K."/>
            <person name="Satake H."/>
        </authorList>
    </citation>
    <scope>NUCLEOTIDE SEQUENCE</scope>
</reference>
<name>A0ABQ5I3B1_9ASTR</name>
<accession>A0ABQ5I3B1</accession>
<keyword evidence="2" id="KW-1185">Reference proteome</keyword>
<reference evidence="1" key="2">
    <citation type="submission" date="2022-01" db="EMBL/GenBank/DDBJ databases">
        <authorList>
            <person name="Yamashiro T."/>
            <person name="Shiraishi A."/>
            <person name="Satake H."/>
            <person name="Nakayama K."/>
        </authorList>
    </citation>
    <scope>NUCLEOTIDE SEQUENCE</scope>
</reference>